<evidence type="ECO:0000313" key="8">
    <source>
        <dbReference type="EMBL" id="KAK7870099.1"/>
    </source>
</evidence>
<comment type="subunit">
    <text evidence="2">Homodimer.</text>
</comment>
<dbReference type="AlphaFoldDB" id="A0AAN9W7L0"/>
<keyword evidence="9" id="KW-1185">Reference proteome</keyword>
<dbReference type="CDD" id="cd07711">
    <property type="entry name" value="MBLAC1-like_MBL-fold"/>
    <property type="match status" value="1"/>
</dbReference>
<dbReference type="GO" id="GO:0031123">
    <property type="term" value="P:RNA 3'-end processing"/>
    <property type="evidence" value="ECO:0007669"/>
    <property type="project" value="UniProtKB-ARBA"/>
</dbReference>
<proteinExistence type="predicted"/>
<dbReference type="Proteomes" id="UP001378592">
    <property type="component" value="Unassembled WGS sequence"/>
</dbReference>
<dbReference type="PANTHER" id="PTHR23200:SF48">
    <property type="entry name" value="METALLO-BETA-LACTAMASE DOMAIN-CONTAINING PROTEIN 1"/>
    <property type="match status" value="1"/>
</dbReference>
<dbReference type="InterPro" id="IPR039344">
    <property type="entry name" value="MBLAC1"/>
</dbReference>
<name>A0AAN9W7L0_9ORTH</name>
<dbReference type="Pfam" id="PF00753">
    <property type="entry name" value="Lactamase_B"/>
    <property type="match status" value="1"/>
</dbReference>
<dbReference type="InterPro" id="IPR001279">
    <property type="entry name" value="Metallo-B-lactamas"/>
</dbReference>
<dbReference type="InterPro" id="IPR036866">
    <property type="entry name" value="RibonucZ/Hydroxyglut_hydro"/>
</dbReference>
<evidence type="ECO:0000256" key="5">
    <source>
        <dbReference type="ARBA" id="ARBA00044690"/>
    </source>
</evidence>
<evidence type="ECO:0000259" key="7">
    <source>
        <dbReference type="SMART" id="SM00849"/>
    </source>
</evidence>
<evidence type="ECO:0000256" key="6">
    <source>
        <dbReference type="ARBA" id="ARBA00045869"/>
    </source>
</evidence>
<dbReference type="SUPFAM" id="SSF56281">
    <property type="entry name" value="Metallo-hydrolase/oxidoreductase"/>
    <property type="match status" value="1"/>
</dbReference>
<dbReference type="PANTHER" id="PTHR23200">
    <property type="entry name" value="METALLO-BETA-LACTAMASE DOMAIN-CONTAINING PROTEIN 1"/>
    <property type="match status" value="1"/>
</dbReference>
<dbReference type="GO" id="GO:0005829">
    <property type="term" value="C:cytosol"/>
    <property type="evidence" value="ECO:0007669"/>
    <property type="project" value="UniProtKB-SubCell"/>
</dbReference>
<comment type="caution">
    <text evidence="8">The sequence shown here is derived from an EMBL/GenBank/DDBJ whole genome shotgun (WGS) entry which is preliminary data.</text>
</comment>
<dbReference type="EMBL" id="JAZDUA010000064">
    <property type="protein sequence ID" value="KAK7870099.1"/>
    <property type="molecule type" value="Genomic_DNA"/>
</dbReference>
<comment type="catalytic activity">
    <reaction evidence="5">
        <text>a ribonucleotidyl-ribonucleotide-RNA + H2O = a 3'-end ribonucleotide-RNA + a 5'-end 5'-phospho-ribonucleoside-RNA + H(+)</text>
        <dbReference type="Rhea" id="RHEA:68096"/>
        <dbReference type="Rhea" id="RHEA-COMP:15179"/>
        <dbReference type="Rhea" id="RHEA-COMP:17355"/>
        <dbReference type="Rhea" id="RHEA-COMP:17428"/>
        <dbReference type="ChEBI" id="CHEBI:15377"/>
        <dbReference type="ChEBI" id="CHEBI:15378"/>
        <dbReference type="ChEBI" id="CHEBI:74896"/>
        <dbReference type="ChEBI" id="CHEBI:138282"/>
        <dbReference type="ChEBI" id="CHEBI:173118"/>
    </reaction>
    <physiologicalReaction direction="left-to-right" evidence="5">
        <dbReference type="Rhea" id="RHEA:68097"/>
    </physiologicalReaction>
</comment>
<evidence type="ECO:0000256" key="4">
    <source>
        <dbReference type="ARBA" id="ARBA00032988"/>
    </source>
</evidence>
<accession>A0AAN9W7L0</accession>
<evidence type="ECO:0000256" key="3">
    <source>
        <dbReference type="ARBA" id="ARBA00014856"/>
    </source>
</evidence>
<sequence>MGYQVHVLFDGYSSMNDSEMKANCSCTLIKGNKNIIVDTMTPWDRDRIIEGLSRHNLSPDKIDYLVCTHCHSDHVGNNNLFLNAKHIVGFSISSKDTYFIHPFETGEPYVIDDDIKVIPTPGHTLADVTVVVKTKDQGTVAITGDLFEKEEDIDNPHLWSHVAGSDDPEIQRQNRNRILSSVDWIVPGHGPMFKVTEKMKERSKDVLHHSDCNFHYI</sequence>
<organism evidence="8 9">
    <name type="scientific">Gryllus longicercus</name>
    <dbReference type="NCBI Taxonomy" id="2509291"/>
    <lineage>
        <taxon>Eukaryota</taxon>
        <taxon>Metazoa</taxon>
        <taxon>Ecdysozoa</taxon>
        <taxon>Arthropoda</taxon>
        <taxon>Hexapoda</taxon>
        <taxon>Insecta</taxon>
        <taxon>Pterygota</taxon>
        <taxon>Neoptera</taxon>
        <taxon>Polyneoptera</taxon>
        <taxon>Orthoptera</taxon>
        <taxon>Ensifera</taxon>
        <taxon>Gryllidea</taxon>
        <taxon>Grylloidea</taxon>
        <taxon>Gryllidae</taxon>
        <taxon>Gryllinae</taxon>
        <taxon>Gryllus</taxon>
    </lineage>
</organism>
<feature type="domain" description="Metallo-beta-lactamase" evidence="7">
    <location>
        <begin position="23"/>
        <end position="189"/>
    </location>
</feature>
<dbReference type="SMART" id="SM00849">
    <property type="entry name" value="Lactamase_B"/>
    <property type="match status" value="1"/>
</dbReference>
<evidence type="ECO:0000256" key="2">
    <source>
        <dbReference type="ARBA" id="ARBA00011738"/>
    </source>
</evidence>
<evidence type="ECO:0000313" key="9">
    <source>
        <dbReference type="Proteomes" id="UP001378592"/>
    </source>
</evidence>
<dbReference type="Gene3D" id="3.60.15.10">
    <property type="entry name" value="Ribonuclease Z/Hydroxyacylglutathione hydrolase-like"/>
    <property type="match status" value="1"/>
</dbReference>
<comment type="subcellular location">
    <subcellularLocation>
        <location evidence="1">Cytoplasm</location>
        <location evidence="1">Cytosol</location>
    </subcellularLocation>
</comment>
<protein>
    <recommendedName>
        <fullName evidence="3">Metallo-beta-lactamase domain-containing protein 1</fullName>
    </recommendedName>
    <alternativeName>
        <fullName evidence="4">Endoribonuclease MBLAC1</fullName>
    </alternativeName>
</protein>
<reference evidence="8 9" key="1">
    <citation type="submission" date="2024-03" db="EMBL/GenBank/DDBJ databases">
        <title>The genome assembly and annotation of the cricket Gryllus longicercus Weissman &amp; Gray.</title>
        <authorList>
            <person name="Szrajer S."/>
            <person name="Gray D."/>
            <person name="Ylla G."/>
        </authorList>
    </citation>
    <scope>NUCLEOTIDE SEQUENCE [LARGE SCALE GENOMIC DNA]</scope>
    <source>
        <strain evidence="8">DAG 2021-001</strain>
        <tissue evidence="8">Whole body minus gut</tissue>
    </source>
</reference>
<comment type="function">
    <text evidence="6">Endoribonuclease that catalyzes the hydrolysis of histone-coding pre-mRNA 3'-end. Involved in histone pre-mRNA processing during the S-phase of the cell cycle, which is required for entering/progressing through S-phase. Cleaves histone pre-mRNA at a major and a minor cleavage site after the 5'-ACCCA-3' and the 5'-ACCCACA-3' sequence, respectively, and located downstream of the stem-loop. May require the presence of the HDE element located at the histone pre-RNA 3'-end to avoid non-specific cleavage.</text>
</comment>
<gene>
    <name evidence="8" type="ORF">R5R35_011079</name>
</gene>
<evidence type="ECO:0000256" key="1">
    <source>
        <dbReference type="ARBA" id="ARBA00004514"/>
    </source>
</evidence>